<dbReference type="PROSITE" id="PS51898">
    <property type="entry name" value="TYR_RECOMBINASE"/>
    <property type="match status" value="1"/>
</dbReference>
<evidence type="ECO:0000256" key="3">
    <source>
        <dbReference type="ARBA" id="ARBA00022908"/>
    </source>
</evidence>
<dbReference type="InterPro" id="IPR004107">
    <property type="entry name" value="Integrase_SAM-like_N"/>
</dbReference>
<dbReference type="PANTHER" id="PTHR30349:SF41">
    <property type="entry name" value="INTEGRASE_RECOMBINASE PROTEIN MJ0367-RELATED"/>
    <property type="match status" value="1"/>
</dbReference>
<comment type="similarity">
    <text evidence="2">Belongs to the 'phage' integrase family.</text>
</comment>
<dbReference type="Pfam" id="PF02899">
    <property type="entry name" value="Phage_int_SAM_1"/>
    <property type="match status" value="1"/>
</dbReference>
<dbReference type="PROSITE" id="PS51900">
    <property type="entry name" value="CB"/>
    <property type="match status" value="1"/>
</dbReference>
<evidence type="ECO:0000256" key="1">
    <source>
        <dbReference type="ARBA" id="ARBA00003283"/>
    </source>
</evidence>
<dbReference type="InterPro" id="IPR013762">
    <property type="entry name" value="Integrase-like_cat_sf"/>
</dbReference>
<gene>
    <name evidence="9" type="ORF">JK636_03645</name>
</gene>
<evidence type="ECO:0000313" key="9">
    <source>
        <dbReference type="EMBL" id="MBL4934847.1"/>
    </source>
</evidence>
<keyword evidence="5" id="KW-0233">DNA recombination</keyword>
<dbReference type="Gene3D" id="1.10.150.130">
    <property type="match status" value="1"/>
</dbReference>
<dbReference type="InterPro" id="IPR011010">
    <property type="entry name" value="DNA_brk_join_enz"/>
</dbReference>
<dbReference type="InterPro" id="IPR050090">
    <property type="entry name" value="Tyrosine_recombinase_XerCD"/>
</dbReference>
<feature type="domain" description="Tyr recombinase" evidence="7">
    <location>
        <begin position="100"/>
        <end position="273"/>
    </location>
</feature>
<organism evidence="9 10">
    <name type="scientific">Clostridium rhizosphaerae</name>
    <dbReference type="NCBI Taxonomy" id="2803861"/>
    <lineage>
        <taxon>Bacteria</taxon>
        <taxon>Bacillati</taxon>
        <taxon>Bacillota</taxon>
        <taxon>Clostridia</taxon>
        <taxon>Eubacteriales</taxon>
        <taxon>Clostridiaceae</taxon>
        <taxon>Clostridium</taxon>
    </lineage>
</organism>
<name>A0ABS1T672_9CLOT</name>
<dbReference type="Gene3D" id="1.10.443.10">
    <property type="entry name" value="Intergrase catalytic core"/>
    <property type="match status" value="1"/>
</dbReference>
<dbReference type="RefSeq" id="WP_202747490.1">
    <property type="nucleotide sequence ID" value="NZ_JAESWC010000002.1"/>
</dbReference>
<dbReference type="InterPro" id="IPR044068">
    <property type="entry name" value="CB"/>
</dbReference>
<keyword evidence="4 6" id="KW-0238">DNA-binding</keyword>
<accession>A0ABS1T672</accession>
<feature type="domain" description="Core-binding (CB)" evidence="8">
    <location>
        <begin position="1"/>
        <end position="79"/>
    </location>
</feature>
<reference evidence="9 10" key="1">
    <citation type="submission" date="2021-01" db="EMBL/GenBank/DDBJ databases">
        <title>Genome public.</title>
        <authorList>
            <person name="Liu C."/>
            <person name="Sun Q."/>
        </authorList>
    </citation>
    <scope>NUCLEOTIDE SEQUENCE [LARGE SCALE GENOMIC DNA]</scope>
    <source>
        <strain evidence="9 10">YIM B02515</strain>
    </source>
</reference>
<comment type="caution">
    <text evidence="9">The sequence shown here is derived from an EMBL/GenBank/DDBJ whole genome shotgun (WGS) entry which is preliminary data.</text>
</comment>
<sequence>MDYLNYFCDYLKKRDLSLNTISSYKSDVGQFLEYIVKPVLSIDKNDILSFVGHLEEKEINVTSINRKFISIKNFLDFLNEEYNAGFTFKLKQIKTQHQQYLDDLLFKEDFDKLINCARKNKDIRAETIFQTLYLTGMRVSELLQLGVGDVGKNYLSIKGKGSKYRTIFVPPKLVDILGEYKLQRTNNSDKLFTGQRGPINRQTVHNMIKKYANMANVNIDSAHAHNFRHLYCLSLIEKGLSIDVVADLAGHSNINTTRIYTRKTKEQLMTAINEL</sequence>
<dbReference type="Proteomes" id="UP000632377">
    <property type="component" value="Unassembled WGS sequence"/>
</dbReference>
<protein>
    <submittedName>
        <fullName evidence="9">Tyrosine-type recombinase/integrase</fullName>
    </submittedName>
</protein>
<evidence type="ECO:0000256" key="4">
    <source>
        <dbReference type="ARBA" id="ARBA00023125"/>
    </source>
</evidence>
<evidence type="ECO:0000256" key="6">
    <source>
        <dbReference type="PROSITE-ProRule" id="PRU01248"/>
    </source>
</evidence>
<dbReference type="EMBL" id="JAESWC010000002">
    <property type="protein sequence ID" value="MBL4934847.1"/>
    <property type="molecule type" value="Genomic_DNA"/>
</dbReference>
<proteinExistence type="inferred from homology"/>
<dbReference type="InterPro" id="IPR002104">
    <property type="entry name" value="Integrase_catalytic"/>
</dbReference>
<dbReference type="PANTHER" id="PTHR30349">
    <property type="entry name" value="PHAGE INTEGRASE-RELATED"/>
    <property type="match status" value="1"/>
</dbReference>
<evidence type="ECO:0000259" key="7">
    <source>
        <dbReference type="PROSITE" id="PS51898"/>
    </source>
</evidence>
<evidence type="ECO:0000256" key="5">
    <source>
        <dbReference type="ARBA" id="ARBA00023172"/>
    </source>
</evidence>
<keyword evidence="10" id="KW-1185">Reference proteome</keyword>
<dbReference type="InterPro" id="IPR010998">
    <property type="entry name" value="Integrase_recombinase_N"/>
</dbReference>
<dbReference type="Pfam" id="PF00589">
    <property type="entry name" value="Phage_integrase"/>
    <property type="match status" value="1"/>
</dbReference>
<evidence type="ECO:0000256" key="2">
    <source>
        <dbReference type="ARBA" id="ARBA00008857"/>
    </source>
</evidence>
<comment type="function">
    <text evidence="1">Site-specific tyrosine recombinase, which acts by catalyzing the cutting and rejoining of the recombining DNA molecules.</text>
</comment>
<keyword evidence="3" id="KW-0229">DNA integration</keyword>
<evidence type="ECO:0000259" key="8">
    <source>
        <dbReference type="PROSITE" id="PS51900"/>
    </source>
</evidence>
<evidence type="ECO:0000313" key="10">
    <source>
        <dbReference type="Proteomes" id="UP000632377"/>
    </source>
</evidence>
<dbReference type="SUPFAM" id="SSF56349">
    <property type="entry name" value="DNA breaking-rejoining enzymes"/>
    <property type="match status" value="1"/>
</dbReference>